<keyword evidence="6" id="KW-1185">Reference proteome</keyword>
<feature type="repeat" description="WD" evidence="3">
    <location>
        <begin position="415"/>
        <end position="457"/>
    </location>
</feature>
<dbReference type="SMART" id="SM00320">
    <property type="entry name" value="WD40"/>
    <property type="match status" value="7"/>
</dbReference>
<name>A0ABU6S3N9_9FABA</name>
<dbReference type="SUPFAM" id="SSF50978">
    <property type="entry name" value="WD40 repeat-like"/>
    <property type="match status" value="1"/>
</dbReference>
<reference evidence="5 6" key="1">
    <citation type="journal article" date="2023" name="Plants (Basel)">
        <title>Bridging the Gap: Combining Genomics and Transcriptomics Approaches to Understand Stylosanthes scabra, an Orphan Legume from the Brazilian Caatinga.</title>
        <authorList>
            <person name="Ferreira-Neto J.R.C."/>
            <person name="da Silva M.D."/>
            <person name="Binneck E."/>
            <person name="de Melo N.F."/>
            <person name="da Silva R.H."/>
            <person name="de Melo A.L.T.M."/>
            <person name="Pandolfi V."/>
            <person name="Bustamante F.O."/>
            <person name="Brasileiro-Vidal A.C."/>
            <person name="Benko-Iseppon A.M."/>
        </authorList>
    </citation>
    <scope>NUCLEOTIDE SEQUENCE [LARGE SCALE GENOMIC DNA]</scope>
    <source>
        <tissue evidence="5">Leaves</tissue>
    </source>
</reference>
<organism evidence="5 6">
    <name type="scientific">Stylosanthes scabra</name>
    <dbReference type="NCBI Taxonomy" id="79078"/>
    <lineage>
        <taxon>Eukaryota</taxon>
        <taxon>Viridiplantae</taxon>
        <taxon>Streptophyta</taxon>
        <taxon>Embryophyta</taxon>
        <taxon>Tracheophyta</taxon>
        <taxon>Spermatophyta</taxon>
        <taxon>Magnoliopsida</taxon>
        <taxon>eudicotyledons</taxon>
        <taxon>Gunneridae</taxon>
        <taxon>Pentapetalae</taxon>
        <taxon>rosids</taxon>
        <taxon>fabids</taxon>
        <taxon>Fabales</taxon>
        <taxon>Fabaceae</taxon>
        <taxon>Papilionoideae</taxon>
        <taxon>50 kb inversion clade</taxon>
        <taxon>dalbergioids sensu lato</taxon>
        <taxon>Dalbergieae</taxon>
        <taxon>Pterocarpus clade</taxon>
        <taxon>Stylosanthes</taxon>
    </lineage>
</organism>
<dbReference type="PANTHER" id="PTHR44376:SF8">
    <property type="entry name" value="TRANSCRIPTIONAL COREPRESSOR LEUNIG-LIKE"/>
    <property type="match status" value="1"/>
</dbReference>
<evidence type="ECO:0000256" key="3">
    <source>
        <dbReference type="PROSITE-ProRule" id="PRU00221"/>
    </source>
</evidence>
<evidence type="ECO:0000256" key="4">
    <source>
        <dbReference type="SAM" id="MobiDB-lite"/>
    </source>
</evidence>
<keyword evidence="2" id="KW-0677">Repeat</keyword>
<dbReference type="InterPro" id="IPR019775">
    <property type="entry name" value="WD40_repeat_CS"/>
</dbReference>
<proteinExistence type="predicted"/>
<dbReference type="InterPro" id="IPR044716">
    <property type="entry name" value="LEUNIG-like"/>
</dbReference>
<evidence type="ECO:0000256" key="1">
    <source>
        <dbReference type="ARBA" id="ARBA00022574"/>
    </source>
</evidence>
<dbReference type="PROSITE" id="PS00678">
    <property type="entry name" value="WD_REPEATS_1"/>
    <property type="match status" value="1"/>
</dbReference>
<feature type="repeat" description="WD" evidence="3">
    <location>
        <begin position="372"/>
        <end position="404"/>
    </location>
</feature>
<dbReference type="PROSITE" id="PS50294">
    <property type="entry name" value="WD_REPEATS_REGION"/>
    <property type="match status" value="3"/>
</dbReference>
<feature type="region of interest" description="Disordered" evidence="4">
    <location>
        <begin position="238"/>
        <end position="281"/>
    </location>
</feature>
<feature type="repeat" description="WD" evidence="3">
    <location>
        <begin position="330"/>
        <end position="371"/>
    </location>
</feature>
<sequence length="615" mass="68378">MHKSAEIFRKEGDLADTSVALDSPEGFMHEWWSIFYDVYMSRTRLAKDQRTEAEPSTKVVPGTTCNAGICIPPIPRSSMSEQRPEQRQVNSSFNRMMAQPAACQLPSTFNAKEHPGYLAVGAARANNFKLLAVTNSNNPLQDVGNNAQREVSKLEIEQYLLDSQNQALTTSFLGAPNYQQQFQAQKLQNQEAVLAHVPGCSPKSQTFPVPGSSIECNNHCTSISKTELSKMDRQAMGSMIRDQQPQMQSQNVEKSKKRKAMMPLRPGERAMDHADAEDGKPMDESVESFLSFENEHADHRVVPFSNLTRISAAHSKNENKGFSFEEVSCLHSSKNKVLSTHFSWDGKVLASAGHEKKVFLWNMETLNCVTTTEGHSHLITDVRFRPGSTIFATSSFDQSIKLWDAARPNKSLFQLNGHADQVMSLDFNPRKANILCSCDSNDVIRLWDVNQRTCLHTTKGGASKQVRFQPSIGKLLAAVSGNNLKIVDFDSNRFLYHLKGHVKDILSICWDMSGNYVASVSEDCARIWSAADGKCISELHSNSTGNKFQSCVFHPGYLNLLVIGGYQSLELWCTTENSKTLTVPAHKGLIAGLAHSSQDEMIASASHDHCVKLWK</sequence>
<keyword evidence="1 3" id="KW-0853">WD repeat</keyword>
<dbReference type="Gene3D" id="2.130.10.10">
    <property type="entry name" value="YVTN repeat-like/Quinoprotein amine dehydrogenase"/>
    <property type="match status" value="2"/>
</dbReference>
<dbReference type="CDD" id="cd00200">
    <property type="entry name" value="WD40"/>
    <property type="match status" value="1"/>
</dbReference>
<comment type="caution">
    <text evidence="5">The sequence shown here is derived from an EMBL/GenBank/DDBJ whole genome shotgun (WGS) entry which is preliminary data.</text>
</comment>
<evidence type="ECO:0000313" key="5">
    <source>
        <dbReference type="EMBL" id="MED6130640.1"/>
    </source>
</evidence>
<protein>
    <recommendedName>
        <fullName evidence="7">Transcriptional corepressor LEUNIG-like</fullName>
    </recommendedName>
</protein>
<dbReference type="Proteomes" id="UP001341840">
    <property type="component" value="Unassembled WGS sequence"/>
</dbReference>
<evidence type="ECO:0000313" key="6">
    <source>
        <dbReference type="Proteomes" id="UP001341840"/>
    </source>
</evidence>
<dbReference type="EMBL" id="JASCZI010060420">
    <property type="protein sequence ID" value="MED6130640.1"/>
    <property type="molecule type" value="Genomic_DNA"/>
</dbReference>
<dbReference type="PROSITE" id="PS50082">
    <property type="entry name" value="WD_REPEATS_2"/>
    <property type="match status" value="4"/>
</dbReference>
<accession>A0ABU6S3N9</accession>
<dbReference type="Pfam" id="PF00400">
    <property type="entry name" value="WD40"/>
    <property type="match status" value="5"/>
</dbReference>
<dbReference type="PANTHER" id="PTHR44376">
    <property type="entry name" value="TRANSCRIPTIONAL REGULATOR OF FILAMENTOUS GROWTH FLO8"/>
    <property type="match status" value="1"/>
</dbReference>
<feature type="compositionally biased region" description="Basic and acidic residues" evidence="4">
    <location>
        <begin position="266"/>
        <end position="281"/>
    </location>
</feature>
<gene>
    <name evidence="5" type="ORF">PIB30_002756</name>
</gene>
<dbReference type="InterPro" id="IPR036322">
    <property type="entry name" value="WD40_repeat_dom_sf"/>
</dbReference>
<dbReference type="InterPro" id="IPR015943">
    <property type="entry name" value="WD40/YVTN_repeat-like_dom_sf"/>
</dbReference>
<evidence type="ECO:0000256" key="2">
    <source>
        <dbReference type="ARBA" id="ARBA00022737"/>
    </source>
</evidence>
<feature type="compositionally biased region" description="Polar residues" evidence="4">
    <location>
        <begin position="241"/>
        <end position="252"/>
    </location>
</feature>
<evidence type="ECO:0008006" key="7">
    <source>
        <dbReference type="Google" id="ProtNLM"/>
    </source>
</evidence>
<dbReference type="InterPro" id="IPR001680">
    <property type="entry name" value="WD40_rpt"/>
</dbReference>
<feature type="repeat" description="WD" evidence="3">
    <location>
        <begin position="583"/>
        <end position="615"/>
    </location>
</feature>